<evidence type="ECO:0000313" key="2">
    <source>
        <dbReference type="EMBL" id="CAA9385645.1"/>
    </source>
</evidence>
<feature type="domain" description="CoA-binding" evidence="1">
    <location>
        <begin position="10"/>
        <end position="102"/>
    </location>
</feature>
<dbReference type="SUPFAM" id="SSF51735">
    <property type="entry name" value="NAD(P)-binding Rossmann-fold domains"/>
    <property type="match status" value="1"/>
</dbReference>
<organism evidence="2">
    <name type="scientific">uncultured Pseudonocardia sp</name>
    <dbReference type="NCBI Taxonomy" id="211455"/>
    <lineage>
        <taxon>Bacteria</taxon>
        <taxon>Bacillati</taxon>
        <taxon>Actinomycetota</taxon>
        <taxon>Actinomycetes</taxon>
        <taxon>Pseudonocardiales</taxon>
        <taxon>Pseudonocardiaceae</taxon>
        <taxon>Pseudonocardia</taxon>
        <taxon>environmental samples</taxon>
    </lineage>
</organism>
<protein>
    <submittedName>
        <fullName evidence="2">CoA-binding domain protein</fullName>
    </submittedName>
</protein>
<dbReference type="PANTHER" id="PTHR33303:SF2">
    <property type="entry name" value="COA-BINDING DOMAIN-CONTAINING PROTEIN"/>
    <property type="match status" value="1"/>
</dbReference>
<sequence length="145" mass="15500">MNTDSSQQVLEDAHTIAVVGLSADPSKYSHAVPAYLQSIGYRIIPVHPRAETLLGERVYRSLTDIEEPVDLVAVYRPSSEAMEITEQAVLIGARAVWLQEEVLSASAEGVAAAAGVMFFQDRCIGRAAAGLRGWSATQSFPPGTA</sequence>
<dbReference type="Gene3D" id="3.40.50.720">
    <property type="entry name" value="NAD(P)-binding Rossmann-like Domain"/>
    <property type="match status" value="1"/>
</dbReference>
<dbReference type="InterPro" id="IPR003781">
    <property type="entry name" value="CoA-bd"/>
</dbReference>
<dbReference type="EMBL" id="CADCUS010000084">
    <property type="protein sequence ID" value="CAA9385645.1"/>
    <property type="molecule type" value="Genomic_DNA"/>
</dbReference>
<proteinExistence type="predicted"/>
<reference evidence="2" key="1">
    <citation type="submission" date="2020-02" db="EMBL/GenBank/DDBJ databases">
        <authorList>
            <person name="Meier V. D."/>
        </authorList>
    </citation>
    <scope>NUCLEOTIDE SEQUENCE</scope>
    <source>
        <strain evidence="2">AVDCRST_MAG66</strain>
    </source>
</reference>
<dbReference type="Pfam" id="PF13380">
    <property type="entry name" value="CoA_binding_2"/>
    <property type="match status" value="1"/>
</dbReference>
<dbReference type="InterPro" id="IPR036291">
    <property type="entry name" value="NAD(P)-bd_dom_sf"/>
</dbReference>
<gene>
    <name evidence="2" type="ORF">AVDCRST_MAG66-573</name>
</gene>
<dbReference type="SMART" id="SM00881">
    <property type="entry name" value="CoA_binding"/>
    <property type="match status" value="1"/>
</dbReference>
<accession>A0A6J4NEJ6</accession>
<evidence type="ECO:0000259" key="1">
    <source>
        <dbReference type="SMART" id="SM00881"/>
    </source>
</evidence>
<name>A0A6J4NEJ6_9PSEU</name>
<dbReference type="PANTHER" id="PTHR33303">
    <property type="entry name" value="CYTOPLASMIC PROTEIN-RELATED"/>
    <property type="match status" value="1"/>
</dbReference>
<dbReference type="AlphaFoldDB" id="A0A6J4NEJ6"/>